<gene>
    <name evidence="1" type="ORF">LCIT_02150</name>
</gene>
<name>A0A5A5TZG5_LEUCI</name>
<reference evidence="1 2" key="1">
    <citation type="submission" date="2019-04" db="EMBL/GenBank/DDBJ databases">
        <title>A pseudo-fructophilic Leuconostoc citreum strain F192-5 isolated from peel of satsuma mandarin: the first report for isolation and characterization of strain-dependent fructophilic-like characteristics.</title>
        <authorList>
            <person name="Maeno S."/>
            <person name="Tanizawa Y."/>
            <person name="Kajikawa A."/>
            <person name="Kanesaki Y."/>
            <person name="Kubota E."/>
            <person name="Arita M."/>
            <person name="Leon D."/>
            <person name="Endo A."/>
        </authorList>
    </citation>
    <scope>NUCLEOTIDE SEQUENCE [LARGE SCALE GENOMIC DNA]</scope>
    <source>
        <strain evidence="1 2">F192-5</strain>
    </source>
</reference>
<comment type="caution">
    <text evidence="1">The sequence shown here is derived from an EMBL/GenBank/DDBJ whole genome shotgun (WGS) entry which is preliminary data.</text>
</comment>
<dbReference type="EMBL" id="BJJW01000002">
    <property type="protein sequence ID" value="GDZ82973.1"/>
    <property type="molecule type" value="Genomic_DNA"/>
</dbReference>
<dbReference type="AlphaFoldDB" id="A0A5A5TZG5"/>
<protein>
    <submittedName>
        <fullName evidence="1">Uncharacterized protein</fullName>
    </submittedName>
</protein>
<sequence>MKRFFNKNYGIHGIAILITALVLPWFGQLLNWSTLNQIIWLYIIVNGLYMLYFGYVTRKRGLFPGVLVIMPLFFALITTWLLGLVSTSYGFYLALFYFVLSLFTFFGDTRDDPDENLIPVENGFYGLHSDDDDEKISVPVDGGFKS</sequence>
<accession>A0A5A5TZG5</accession>
<evidence type="ECO:0000313" key="2">
    <source>
        <dbReference type="Proteomes" id="UP000323274"/>
    </source>
</evidence>
<organism evidence="1 2">
    <name type="scientific">Leuconostoc citreum</name>
    <dbReference type="NCBI Taxonomy" id="33964"/>
    <lineage>
        <taxon>Bacteria</taxon>
        <taxon>Bacillati</taxon>
        <taxon>Bacillota</taxon>
        <taxon>Bacilli</taxon>
        <taxon>Lactobacillales</taxon>
        <taxon>Lactobacillaceae</taxon>
        <taxon>Leuconostoc</taxon>
    </lineage>
</organism>
<evidence type="ECO:0000313" key="1">
    <source>
        <dbReference type="EMBL" id="GDZ82973.1"/>
    </source>
</evidence>
<dbReference type="OMA" id="RKHGYSP"/>
<dbReference type="GeneID" id="61102029"/>
<dbReference type="RefSeq" id="WP_004900671.1">
    <property type="nucleotide sequence ID" value="NZ_BJJW01000002.1"/>
</dbReference>
<proteinExistence type="predicted"/>
<dbReference type="Proteomes" id="UP000323274">
    <property type="component" value="Unassembled WGS sequence"/>
</dbReference>